<organism evidence="1 3">
    <name type="scientific">Chryseobacterium gallinarum</name>
    <dbReference type="NCBI Taxonomy" id="1324352"/>
    <lineage>
        <taxon>Bacteria</taxon>
        <taxon>Pseudomonadati</taxon>
        <taxon>Bacteroidota</taxon>
        <taxon>Flavobacteriia</taxon>
        <taxon>Flavobacteriales</taxon>
        <taxon>Weeksellaceae</taxon>
        <taxon>Chryseobacterium group</taxon>
        <taxon>Chryseobacterium</taxon>
    </lineage>
</organism>
<dbReference type="Proteomes" id="UP000501570">
    <property type="component" value="Chromosome"/>
</dbReference>
<evidence type="ECO:0008006" key="5">
    <source>
        <dbReference type="Google" id="ProtNLM"/>
    </source>
</evidence>
<dbReference type="EMBL" id="CP009928">
    <property type="protein sequence ID" value="AKK71470.1"/>
    <property type="molecule type" value="Genomic_DNA"/>
</dbReference>
<dbReference type="PROSITE" id="PS51257">
    <property type="entry name" value="PROKAR_LIPOPROTEIN"/>
    <property type="match status" value="1"/>
</dbReference>
<protein>
    <recommendedName>
        <fullName evidence="5">Lipoprotein</fullName>
    </recommendedName>
</protein>
<dbReference type="Proteomes" id="UP000035213">
    <property type="component" value="Chromosome"/>
</dbReference>
<name>A0A0G3LYK2_CHRGL</name>
<reference evidence="2 4" key="2">
    <citation type="submission" date="2019-09" db="EMBL/GenBank/DDBJ databases">
        <title>FDA dAtabase for Regulatory Grade micrObial Sequences (FDA-ARGOS): Supporting development and validation of Infectious Disease Dx tests.</title>
        <authorList>
            <person name="Sciortino C."/>
            <person name="Tallon L."/>
            <person name="Sadzewicz L."/>
            <person name="Vavikolanu K."/>
            <person name="Mehta A."/>
            <person name="Aluvathingal J."/>
            <person name="Nadendla S."/>
            <person name="Nandy P."/>
            <person name="Geyer C."/>
            <person name="Yan Y."/>
            <person name="Sichtig H."/>
        </authorList>
    </citation>
    <scope>NUCLEOTIDE SEQUENCE [LARGE SCALE GENOMIC DNA]</scope>
    <source>
        <strain evidence="2 4">FDAARGOS_636</strain>
    </source>
</reference>
<gene>
    <name evidence="2" type="ORF">FOB44_00860</name>
    <name evidence="1" type="ORF">OK18_01375</name>
</gene>
<keyword evidence="4" id="KW-1185">Reference proteome</keyword>
<dbReference type="EMBL" id="CP050995">
    <property type="protein sequence ID" value="QIY92629.1"/>
    <property type="molecule type" value="Genomic_DNA"/>
</dbReference>
<evidence type="ECO:0000313" key="1">
    <source>
        <dbReference type="EMBL" id="AKK71470.1"/>
    </source>
</evidence>
<evidence type="ECO:0000313" key="2">
    <source>
        <dbReference type="EMBL" id="QIY92629.1"/>
    </source>
</evidence>
<dbReference type="KEGG" id="cgn:OK18_01375"/>
<dbReference type="PATRIC" id="fig|1324352.5.peg.297"/>
<sequence>MFHKAIILSLGILALTGCDAQKKVKTNTTSSGMTTDIKTADRNEGIIYFNEGENKFLKEYQMNVTFKGVSEDSRCPEGVNCIWAGAALAQVEVMGIATRPVTLNLASTDFPAKNYHQSANFNGLKFTLQEVAPYPKSEGTKALAGKYKIGITITPARDASDPTRK</sequence>
<proteinExistence type="predicted"/>
<dbReference type="AlphaFoldDB" id="A0A0G3LYK2"/>
<evidence type="ECO:0000313" key="4">
    <source>
        <dbReference type="Proteomes" id="UP000501570"/>
    </source>
</evidence>
<accession>A0A0G3LYK2</accession>
<reference evidence="1 3" key="1">
    <citation type="submission" date="2014-11" db="EMBL/GenBank/DDBJ databases">
        <authorList>
            <person name="Park G.-S."/>
            <person name="Hong S.-J."/>
            <person name="Jung B.K."/>
            <person name="Khan A.R."/>
            <person name="Kwak Y."/>
            <person name="Shin J.-H."/>
        </authorList>
    </citation>
    <scope>NUCLEOTIDE SEQUENCE [LARGE SCALE GENOMIC DNA]</scope>
    <source>
        <strain evidence="1 3">DSM 27622</strain>
    </source>
</reference>
<dbReference type="OrthoDB" id="163809at2"/>
<evidence type="ECO:0000313" key="3">
    <source>
        <dbReference type="Proteomes" id="UP000035213"/>
    </source>
</evidence>
<dbReference type="STRING" id="1324352.OK18_01375"/>